<evidence type="ECO:0000259" key="13">
    <source>
        <dbReference type="Pfam" id="PF00133"/>
    </source>
</evidence>
<protein>
    <recommendedName>
        <fullName evidence="12">Valine--tRNA ligase</fullName>
        <ecNumber evidence="12">6.1.1.9</ecNumber>
    </recommendedName>
    <alternativeName>
        <fullName evidence="12">Valyl-tRNA synthetase</fullName>
        <shortName evidence="12">ValRS</shortName>
    </alternativeName>
</protein>
<keyword evidence="3 12" id="KW-0963">Cytoplasm</keyword>
<dbReference type="InterPro" id="IPR002303">
    <property type="entry name" value="Valyl-tRNA_ligase"/>
</dbReference>
<gene>
    <name evidence="12 16" type="primary">valS</name>
    <name evidence="16" type="ORF">PbB2_02093</name>
</gene>
<evidence type="ECO:0000256" key="4">
    <source>
        <dbReference type="ARBA" id="ARBA00022598"/>
    </source>
</evidence>
<dbReference type="InterPro" id="IPR002300">
    <property type="entry name" value="aa-tRNA-synth_Ia"/>
</dbReference>
<dbReference type="NCBIfam" id="NF004349">
    <property type="entry name" value="PRK05729.1"/>
    <property type="match status" value="1"/>
</dbReference>
<evidence type="ECO:0000256" key="3">
    <source>
        <dbReference type="ARBA" id="ARBA00022490"/>
    </source>
</evidence>
<dbReference type="SUPFAM" id="SSF50677">
    <property type="entry name" value="ValRS/IleRS/LeuRS editing domain"/>
    <property type="match status" value="1"/>
</dbReference>
<evidence type="ECO:0000259" key="15">
    <source>
        <dbReference type="Pfam" id="PF10458"/>
    </source>
</evidence>
<dbReference type="InterPro" id="IPR037118">
    <property type="entry name" value="Val-tRNA_synth_C_sf"/>
</dbReference>
<dbReference type="Gene3D" id="1.10.287.380">
    <property type="entry name" value="Valyl-tRNA synthetase, C-terminal domain"/>
    <property type="match status" value="1"/>
</dbReference>
<keyword evidence="9 12" id="KW-0030">Aminoacyl-tRNA synthetase</keyword>
<dbReference type="Pfam" id="PF00133">
    <property type="entry name" value="tRNA-synt_1"/>
    <property type="match status" value="1"/>
</dbReference>
<dbReference type="Pfam" id="PF08264">
    <property type="entry name" value="Anticodon_1"/>
    <property type="match status" value="1"/>
</dbReference>
<feature type="domain" description="Aminoacyl-tRNA synthetase class Ia" evidence="13">
    <location>
        <begin position="15"/>
        <end position="591"/>
    </location>
</feature>
<evidence type="ECO:0000259" key="14">
    <source>
        <dbReference type="Pfam" id="PF08264"/>
    </source>
</evidence>
<comment type="domain">
    <text evidence="12">The C-terminal coiled-coil domain is crucial for aminoacylation activity.</text>
</comment>
<dbReference type="RefSeq" id="WP_108985272.1">
    <property type="nucleotide sequence ID" value="NZ_BFBR01000006.1"/>
</dbReference>
<dbReference type="InterPro" id="IPR033705">
    <property type="entry name" value="Anticodon_Ia_Val"/>
</dbReference>
<name>A0A2P2EBH5_9PROT</name>
<dbReference type="Gene3D" id="1.10.730.10">
    <property type="entry name" value="Isoleucyl-tRNA Synthetase, Domain 1"/>
    <property type="match status" value="1"/>
</dbReference>
<dbReference type="SUPFAM" id="SSF46589">
    <property type="entry name" value="tRNA-binding arm"/>
    <property type="match status" value="1"/>
</dbReference>
<evidence type="ECO:0000313" key="16">
    <source>
        <dbReference type="EMBL" id="GBF58411.1"/>
    </source>
</evidence>
<comment type="subunit">
    <text evidence="2 12">Monomer.</text>
</comment>
<dbReference type="EMBL" id="BFBR01000006">
    <property type="protein sequence ID" value="GBF58411.1"/>
    <property type="molecule type" value="Genomic_DNA"/>
</dbReference>
<proteinExistence type="inferred from homology"/>
<feature type="short sequence motif" description="'HIGH' region" evidence="12">
    <location>
        <begin position="43"/>
        <end position="53"/>
    </location>
</feature>
<dbReference type="FunFam" id="3.40.50.620:FF:000078">
    <property type="entry name" value="Valine--tRNA ligase, mitochondrial"/>
    <property type="match status" value="1"/>
</dbReference>
<evidence type="ECO:0000256" key="8">
    <source>
        <dbReference type="ARBA" id="ARBA00023054"/>
    </source>
</evidence>
<dbReference type="GO" id="GO:0005524">
    <property type="term" value="F:ATP binding"/>
    <property type="evidence" value="ECO:0007669"/>
    <property type="project" value="UniProtKB-UniRule"/>
</dbReference>
<comment type="function">
    <text evidence="12">Catalyzes the attachment of valine to tRNA(Val). As ValRS can inadvertently accommodate and process structurally similar amino acids such as threonine, to avoid such errors, it has a 'posttransfer' editing activity that hydrolyzes mischarged Thr-tRNA(Val) in a tRNA-dependent manner.</text>
</comment>
<dbReference type="InterPro" id="IPR013155">
    <property type="entry name" value="M/V/L/I-tRNA-synth_anticd-bd"/>
</dbReference>
<dbReference type="InterPro" id="IPR014729">
    <property type="entry name" value="Rossmann-like_a/b/a_fold"/>
</dbReference>
<comment type="subcellular location">
    <subcellularLocation>
        <location evidence="1 12">Cytoplasm</location>
    </subcellularLocation>
</comment>
<evidence type="ECO:0000313" key="17">
    <source>
        <dbReference type="Proteomes" id="UP000245086"/>
    </source>
</evidence>
<dbReference type="FunFam" id="1.10.287.380:FF:000001">
    <property type="entry name" value="Valine--tRNA ligase"/>
    <property type="match status" value="1"/>
</dbReference>
<evidence type="ECO:0000256" key="9">
    <source>
        <dbReference type="ARBA" id="ARBA00023146"/>
    </source>
</evidence>
<sequence>MLDSHFSAQTSEPRLYDAWEKSGAFKPKQDPDAETFSIVIPPPNVTGSLHIGHALNCTLQDILCRFERMRGKSVLWQPGLDHAGIATQMVVERQLAQSGTNESRRTMGREKFLERVWSWKAESGGTITTQLKRLGASCDWSRERFTMDEGLSAAVRKVFVQLYKEGLIYRDKRLVNWDPHFETAVSDLEVVNEERAGHFWHFKYPLENGETYQFPIAFDENGEPTEYETRDYISIATTRPETMLGDGAVAVHPDDKRYAPIVGKRCLLPLADRLIPIIADEYPDPDFGSGAVKITGAHDFNDYKVARRHNIDMFVLLDTKGRMLDVDYIPQAYRGLDRFEARKKVVADIDARGLLLKVEDKLITQPLGERSDVVIEPMLTDQWYVDAAKLAVNALKAVESGETKFVPESWTATYYQWMRNIEPWCVSRQLWWGHRIPAWYDEDGNIYVEESEAEAQAAARAKHGKDVVLHQDEDVLDTWFSSGLWPFSTLGWPEQTPELERFYPTSTLVTMFDIIFFWVARMMMFGCHFTGKAPFSTVVIHSRVVDEHGKKMSKSKGNIIDPTVLIDTYGADALRFTLAIAAGPGRDIRMSDKRVEGYRNFGTKLWNAARFAQMNECTLWEAFDPAEVTHTLNRWIISELTKTAHGVEAALASHRFDEAAQANYAFVWGVFCDLYLELVKPLLNGEDEAAKAETRKTVAWVLDQILKILHPFMPFVTEELWDKTAEFGPKRAGMLIGQSWPRLEVSLIDEAAAAEVGWVVDLVTGLRSLRSETNVPAGAKVPALLIGASKATAQRLERYQAEIDRLARLEYSVVADVAPAGSVTFVLGEAIVAIPLAGVMDIGAEKARLGKEIARCTKEIETVARKLDNPGFVAKAPADVIEEQRERKASYEAERAKYEASLARLG</sequence>
<dbReference type="InterPro" id="IPR009080">
    <property type="entry name" value="tRNAsynth_Ia_anticodon-bd"/>
</dbReference>
<feature type="domain" description="Methionyl/Valyl/Leucyl/Isoleucyl-tRNA synthetase anticodon-binding" evidence="14">
    <location>
        <begin position="633"/>
        <end position="782"/>
    </location>
</feature>
<dbReference type="AlphaFoldDB" id="A0A2P2EBH5"/>
<dbReference type="PRINTS" id="PR00986">
    <property type="entry name" value="TRNASYNTHVAL"/>
</dbReference>
<evidence type="ECO:0000256" key="7">
    <source>
        <dbReference type="ARBA" id="ARBA00022917"/>
    </source>
</evidence>
<dbReference type="NCBIfam" id="TIGR00422">
    <property type="entry name" value="valS"/>
    <property type="match status" value="1"/>
</dbReference>
<comment type="catalytic activity">
    <reaction evidence="10 12">
        <text>tRNA(Val) + L-valine + ATP = L-valyl-tRNA(Val) + AMP + diphosphate</text>
        <dbReference type="Rhea" id="RHEA:10704"/>
        <dbReference type="Rhea" id="RHEA-COMP:9672"/>
        <dbReference type="Rhea" id="RHEA-COMP:9708"/>
        <dbReference type="ChEBI" id="CHEBI:30616"/>
        <dbReference type="ChEBI" id="CHEBI:33019"/>
        <dbReference type="ChEBI" id="CHEBI:57762"/>
        <dbReference type="ChEBI" id="CHEBI:78442"/>
        <dbReference type="ChEBI" id="CHEBI:78537"/>
        <dbReference type="ChEBI" id="CHEBI:456215"/>
        <dbReference type="EC" id="6.1.1.9"/>
    </reaction>
</comment>
<dbReference type="GO" id="GO:0004832">
    <property type="term" value="F:valine-tRNA ligase activity"/>
    <property type="evidence" value="ECO:0007669"/>
    <property type="project" value="UniProtKB-UniRule"/>
</dbReference>
<dbReference type="GO" id="GO:0006438">
    <property type="term" value="P:valyl-tRNA aminoacylation"/>
    <property type="evidence" value="ECO:0007669"/>
    <property type="project" value="UniProtKB-UniRule"/>
</dbReference>
<organism evidence="16 17">
    <name type="scientific">Candidatus Phycosocius bacilliformis</name>
    <dbReference type="NCBI Taxonomy" id="1445552"/>
    <lineage>
        <taxon>Bacteria</taxon>
        <taxon>Pseudomonadati</taxon>
        <taxon>Pseudomonadota</taxon>
        <taxon>Alphaproteobacteria</taxon>
        <taxon>Caulobacterales</taxon>
        <taxon>Caulobacterales incertae sedis</taxon>
        <taxon>Candidatus Phycosocius</taxon>
    </lineage>
</organism>
<dbReference type="Proteomes" id="UP000245086">
    <property type="component" value="Unassembled WGS sequence"/>
</dbReference>
<dbReference type="CDD" id="cd07962">
    <property type="entry name" value="Anticodon_Ia_Val"/>
    <property type="match status" value="1"/>
</dbReference>
<dbReference type="InterPro" id="IPR009008">
    <property type="entry name" value="Val/Leu/Ile-tRNA-synth_edit"/>
</dbReference>
<dbReference type="Gene3D" id="3.40.50.620">
    <property type="entry name" value="HUPs"/>
    <property type="match status" value="2"/>
</dbReference>
<feature type="domain" description="Valyl-tRNA synthetase tRNA-binding arm" evidence="15">
    <location>
        <begin position="841"/>
        <end position="906"/>
    </location>
</feature>
<dbReference type="CDD" id="cd00817">
    <property type="entry name" value="ValRS_core"/>
    <property type="match status" value="1"/>
</dbReference>
<evidence type="ECO:0000256" key="6">
    <source>
        <dbReference type="ARBA" id="ARBA00022840"/>
    </source>
</evidence>
<dbReference type="PANTHER" id="PTHR11946">
    <property type="entry name" value="VALYL-TRNA SYNTHETASES"/>
    <property type="match status" value="1"/>
</dbReference>
<keyword evidence="7 12" id="KW-0648">Protein biosynthesis</keyword>
<dbReference type="OrthoDB" id="9810365at2"/>
<reference evidence="16 17" key="1">
    <citation type="journal article" date="2018" name="Genome Announc.">
        <title>Draft Genome Sequence of "Candidatus Phycosocius bacilliformis," an Alphaproteobacterial Ectosymbiont of the Hydrocarbon-Producing Green Alga Botryococcus braunii.</title>
        <authorList>
            <person name="Tanabe Y."/>
            <person name="Yamaguchi H."/>
            <person name="Watanabe M.M."/>
        </authorList>
    </citation>
    <scope>NUCLEOTIDE SEQUENCE [LARGE SCALE GENOMIC DNA]</scope>
    <source>
        <strain evidence="16 17">BOTRYCO-2</strain>
    </source>
</reference>
<dbReference type="GO" id="GO:0005829">
    <property type="term" value="C:cytosol"/>
    <property type="evidence" value="ECO:0007669"/>
    <property type="project" value="TreeGrafter"/>
</dbReference>
<comment type="domain">
    <text evidence="12">ValRS has two distinct active sites: one for aminoacylation and one for editing. The misactivated threonine is translocated from the active site to the editing site.</text>
</comment>
<dbReference type="InterPro" id="IPR001412">
    <property type="entry name" value="aa-tRNA-synth_I_CS"/>
</dbReference>
<keyword evidence="4 12" id="KW-0436">Ligase</keyword>
<feature type="binding site" evidence="12">
    <location>
        <position position="554"/>
    </location>
    <ligand>
        <name>ATP</name>
        <dbReference type="ChEBI" id="CHEBI:30616"/>
    </ligand>
</feature>
<comment type="caution">
    <text evidence="16">The sequence shown here is derived from an EMBL/GenBank/DDBJ whole genome shotgun (WGS) entry which is preliminary data.</text>
</comment>
<evidence type="ECO:0000256" key="5">
    <source>
        <dbReference type="ARBA" id="ARBA00022741"/>
    </source>
</evidence>
<evidence type="ECO:0000256" key="11">
    <source>
        <dbReference type="ARBA" id="ARBA00060830"/>
    </source>
</evidence>
<dbReference type="InterPro" id="IPR019499">
    <property type="entry name" value="Val-tRNA_synth_tRNA-bd"/>
</dbReference>
<evidence type="ECO:0000256" key="2">
    <source>
        <dbReference type="ARBA" id="ARBA00011245"/>
    </source>
</evidence>
<feature type="short sequence motif" description="'KMSKS' region" evidence="12">
    <location>
        <begin position="551"/>
        <end position="555"/>
    </location>
</feature>
<dbReference type="PANTHER" id="PTHR11946:SF93">
    <property type="entry name" value="VALINE--TRNA LIGASE, CHLOROPLASTIC_MITOCHONDRIAL 2"/>
    <property type="match status" value="1"/>
</dbReference>
<dbReference type="EC" id="6.1.1.9" evidence="12"/>
<dbReference type="HAMAP" id="MF_02004">
    <property type="entry name" value="Val_tRNA_synth_type1"/>
    <property type="match status" value="1"/>
</dbReference>
<comment type="similarity">
    <text evidence="11 12">Belongs to the class-I aminoacyl-tRNA synthetase family. ValS type 1 subfamily.</text>
</comment>
<dbReference type="FunFam" id="3.40.50.620:FF:000032">
    <property type="entry name" value="Valine--tRNA ligase"/>
    <property type="match status" value="1"/>
</dbReference>
<evidence type="ECO:0000256" key="12">
    <source>
        <dbReference type="HAMAP-Rule" id="MF_02004"/>
    </source>
</evidence>
<keyword evidence="5 12" id="KW-0547">Nucleotide-binding</keyword>
<evidence type="ECO:0000256" key="10">
    <source>
        <dbReference type="ARBA" id="ARBA00047552"/>
    </source>
</evidence>
<dbReference type="GO" id="GO:0002161">
    <property type="term" value="F:aminoacyl-tRNA deacylase activity"/>
    <property type="evidence" value="ECO:0007669"/>
    <property type="project" value="InterPro"/>
</dbReference>
<dbReference type="Pfam" id="PF10458">
    <property type="entry name" value="Val_tRNA-synt_C"/>
    <property type="match status" value="1"/>
</dbReference>
<dbReference type="SUPFAM" id="SSF52374">
    <property type="entry name" value="Nucleotidylyl transferase"/>
    <property type="match status" value="1"/>
</dbReference>
<dbReference type="SUPFAM" id="SSF47323">
    <property type="entry name" value="Anticodon-binding domain of a subclass of class I aminoacyl-tRNA synthetases"/>
    <property type="match status" value="1"/>
</dbReference>
<dbReference type="InterPro" id="IPR010978">
    <property type="entry name" value="tRNA-bd_arm"/>
</dbReference>
<evidence type="ECO:0000256" key="1">
    <source>
        <dbReference type="ARBA" id="ARBA00004496"/>
    </source>
</evidence>
<keyword evidence="6 12" id="KW-0067">ATP-binding</keyword>
<keyword evidence="8 12" id="KW-0175">Coiled coil</keyword>
<dbReference type="PROSITE" id="PS00178">
    <property type="entry name" value="AA_TRNA_LIGASE_I"/>
    <property type="match status" value="1"/>
</dbReference>
<accession>A0A2P2EBH5</accession>
<keyword evidence="17" id="KW-1185">Reference proteome</keyword>